<accession>A0A5C6QRV7</accession>
<evidence type="ECO:0008006" key="3">
    <source>
        <dbReference type="Google" id="ProtNLM"/>
    </source>
</evidence>
<reference evidence="1 2" key="1">
    <citation type="submission" date="2019-07" db="EMBL/GenBank/DDBJ databases">
        <title>Genomes of sea-ice associated Colwellia species.</title>
        <authorList>
            <person name="Bowman J.P."/>
        </authorList>
    </citation>
    <scope>NUCLEOTIDE SEQUENCE [LARGE SCALE GENOMIC DNA]</scope>
    <source>
        <strain evidence="1 2">ACAM 459</strain>
    </source>
</reference>
<evidence type="ECO:0000313" key="2">
    <source>
        <dbReference type="Proteomes" id="UP000321822"/>
    </source>
</evidence>
<dbReference type="EMBL" id="VOLT01000001">
    <property type="protein sequence ID" value="TWX71664.1"/>
    <property type="molecule type" value="Genomic_DNA"/>
</dbReference>
<evidence type="ECO:0000313" key="1">
    <source>
        <dbReference type="EMBL" id="TWX71664.1"/>
    </source>
</evidence>
<gene>
    <name evidence="1" type="ORF">ESZ36_00040</name>
</gene>
<keyword evidence="2" id="KW-1185">Reference proteome</keyword>
<dbReference type="Proteomes" id="UP000321822">
    <property type="component" value="Unassembled WGS sequence"/>
</dbReference>
<proteinExistence type="predicted"/>
<name>A0A5C6QRV7_9GAMM</name>
<sequence length="131" mass="15237">MFLEHGSFEFEVIGQVLIMRPDGAWNFETAVRCCREYKELANTINDSPWACLVNLLSWELGTPDIWPEIDKVNAWADKNNEKFEAVICSNSLQNILLEQTYDKFTNVQTAFFETEVEAFKWLNSKLLAHKK</sequence>
<protein>
    <recommendedName>
        <fullName evidence="3">STAS/SEC14 domain-containing protein</fullName>
    </recommendedName>
</protein>
<dbReference type="AlphaFoldDB" id="A0A5C6QRV7"/>
<comment type="caution">
    <text evidence="1">The sequence shown here is derived from an EMBL/GenBank/DDBJ whole genome shotgun (WGS) entry which is preliminary data.</text>
</comment>
<dbReference type="RefSeq" id="WP_146781799.1">
    <property type="nucleotide sequence ID" value="NZ_VOLT01000001.1"/>
</dbReference>
<organism evidence="1 2">
    <name type="scientific">Colwellia demingiae</name>
    <dbReference type="NCBI Taxonomy" id="89401"/>
    <lineage>
        <taxon>Bacteria</taxon>
        <taxon>Pseudomonadati</taxon>
        <taxon>Pseudomonadota</taxon>
        <taxon>Gammaproteobacteria</taxon>
        <taxon>Alteromonadales</taxon>
        <taxon>Colwelliaceae</taxon>
        <taxon>Colwellia</taxon>
    </lineage>
</organism>
<dbReference type="OrthoDB" id="5768127at2"/>